<dbReference type="InterPro" id="IPR054836">
    <property type="entry name" value="Tn5_transposase"/>
</dbReference>
<dbReference type="InterPro" id="IPR014737">
    <property type="entry name" value="Transposase_Tn5-like_C"/>
</dbReference>
<dbReference type="RefSeq" id="WP_319612484.1">
    <property type="nucleotide sequence ID" value="NZ_JAWXYB010000002.1"/>
</dbReference>
<reference evidence="3 4" key="1">
    <citation type="submission" date="2023-11" db="EMBL/GenBank/DDBJ databases">
        <title>MicrobeMod: A computational toolkit for identifying prokaryotic methylation and restriction-modification with nanopore sequencing.</title>
        <authorList>
            <person name="Crits-Christoph A."/>
            <person name="Kang S.C."/>
            <person name="Lee H."/>
            <person name="Ostrov N."/>
        </authorList>
    </citation>
    <scope>NUCLEOTIDE SEQUENCE [LARGE SCALE GENOMIC DNA]</scope>
    <source>
        <strain evidence="3 4">DSMZ 700</strain>
    </source>
</reference>
<dbReference type="InterPro" id="IPR002559">
    <property type="entry name" value="Transposase_11"/>
</dbReference>
<dbReference type="InterPro" id="IPR047768">
    <property type="entry name" value="Tn5p-like"/>
</dbReference>
<dbReference type="EMBL" id="JAWXYB010000006">
    <property type="protein sequence ID" value="MDX5929477.1"/>
    <property type="molecule type" value="Genomic_DNA"/>
</dbReference>
<keyword evidence="4" id="KW-1185">Reference proteome</keyword>
<dbReference type="PANTHER" id="PTHR37319">
    <property type="entry name" value="TRANSPOSASE"/>
    <property type="match status" value="1"/>
</dbReference>
<dbReference type="NCBIfam" id="NF033590">
    <property type="entry name" value="transpos_IS4_3"/>
    <property type="match status" value="1"/>
</dbReference>
<sequence length="453" mass="48945">MAVRGGALGHFGDARRAAIGNTLVERVVETGSLVIRKLGGTRAREIAIHRFLSAPSVTCGEMVETLAHCTAVACKGRRIVAAQDTTEINFAGREERRRGLGPAGDGVSAGFFLHPVIAIDSETEAVLGLIDAKIWTRSDGFDPTPARERALEDKESVRWLEGASHAADRLTDAASVVVVADREGDIYAGFARRPASIEMIVRAAQDRVLDDGRRLFAAPEAWPELVRSEVRVAPSRTGIAARVATVALRAGTVTICRPRHGGDVGGPAHLTLTMVEAREVDWNGEGTPLLWRLLTTIETIDADGAAEIVRLYRLRWRIEEVFRSLKSDGLRLEETQMQDAGRLFKLALIGLAAATRTVQLVDARDGSDRPATDVIDPGLLPAADAIAPTLEGKTPRQKNPHPPRSLAWLAWIIARLGGWNCYYKPPGPKTMRAGWATFASMATGFIIAAQSNP</sequence>
<protein>
    <submittedName>
        <fullName evidence="3">IS4 family transposase</fullName>
    </submittedName>
</protein>
<dbReference type="SUPFAM" id="SSF53098">
    <property type="entry name" value="Ribonuclease H-like"/>
    <property type="match status" value="1"/>
</dbReference>
<dbReference type="GO" id="GO:0006313">
    <property type="term" value="P:DNA transposition"/>
    <property type="evidence" value="ECO:0007669"/>
    <property type="project" value="InterPro"/>
</dbReference>
<dbReference type="InterPro" id="IPR012337">
    <property type="entry name" value="RNaseH-like_sf"/>
</dbReference>
<evidence type="ECO:0000259" key="1">
    <source>
        <dbReference type="Pfam" id="PF01609"/>
    </source>
</evidence>
<dbReference type="AlphaFoldDB" id="A0AAW9DLK7"/>
<dbReference type="PANTHER" id="PTHR37319:SF1">
    <property type="entry name" value="TRANSPOSASE TN5 DIMERISATION DOMAIN-CONTAINING PROTEIN"/>
    <property type="match status" value="1"/>
</dbReference>
<name>A0AAW9DLK7_ACIAO</name>
<gene>
    <name evidence="2" type="ORF">SIL87_01095</name>
    <name evidence="3" type="ORF">SIL87_01675</name>
</gene>
<dbReference type="Proteomes" id="UP001279553">
    <property type="component" value="Unassembled WGS sequence"/>
</dbReference>
<accession>A0AAW9DLK7</accession>
<proteinExistence type="predicted"/>
<evidence type="ECO:0000313" key="3">
    <source>
        <dbReference type="EMBL" id="MDX5929477.1"/>
    </source>
</evidence>
<dbReference type="GO" id="GO:0003677">
    <property type="term" value="F:DNA binding"/>
    <property type="evidence" value="ECO:0007669"/>
    <property type="project" value="InterPro"/>
</dbReference>
<comment type="caution">
    <text evidence="3">The sequence shown here is derived from an EMBL/GenBank/DDBJ whole genome shotgun (WGS) entry which is preliminary data.</text>
</comment>
<dbReference type="GO" id="GO:0004803">
    <property type="term" value="F:transposase activity"/>
    <property type="evidence" value="ECO:0007669"/>
    <property type="project" value="InterPro"/>
</dbReference>
<evidence type="ECO:0000313" key="2">
    <source>
        <dbReference type="EMBL" id="MDX5929361.1"/>
    </source>
</evidence>
<evidence type="ECO:0000313" key="4">
    <source>
        <dbReference type="Proteomes" id="UP001279553"/>
    </source>
</evidence>
<dbReference type="Gene3D" id="3.90.350.10">
    <property type="entry name" value="Transposase Inhibitor Protein From Tn5, Chain A, domain 1"/>
    <property type="match status" value="1"/>
</dbReference>
<dbReference type="Pfam" id="PF01609">
    <property type="entry name" value="DDE_Tnp_1"/>
    <property type="match status" value="1"/>
</dbReference>
<feature type="domain" description="Transposase IS4-like" evidence="1">
    <location>
        <begin position="305"/>
        <end position="352"/>
    </location>
</feature>
<dbReference type="Gene3D" id="1.10.740.10">
    <property type="entry name" value="Transferase Inhibitor Protein From Tn5, Chain"/>
    <property type="match status" value="1"/>
</dbReference>
<organism evidence="3 4">
    <name type="scientific">Acidiphilium acidophilum</name>
    <name type="common">Thiobacillus acidophilus</name>
    <dbReference type="NCBI Taxonomy" id="76588"/>
    <lineage>
        <taxon>Bacteria</taxon>
        <taxon>Pseudomonadati</taxon>
        <taxon>Pseudomonadota</taxon>
        <taxon>Alphaproteobacteria</taxon>
        <taxon>Acetobacterales</taxon>
        <taxon>Acidocellaceae</taxon>
        <taxon>Acidiphilium</taxon>
    </lineage>
</organism>
<dbReference type="EMBL" id="JAWXYB010000002">
    <property type="protein sequence ID" value="MDX5929361.1"/>
    <property type="molecule type" value="Genomic_DNA"/>
</dbReference>